<dbReference type="GO" id="GO:0046872">
    <property type="term" value="F:metal ion binding"/>
    <property type="evidence" value="ECO:0007669"/>
    <property type="project" value="UniProtKB-KW"/>
</dbReference>
<gene>
    <name evidence="9" type="ORF">GBG18_09135</name>
    <name evidence="10" type="ORF">GBG19_02035</name>
</gene>
<evidence type="ECO:0000256" key="4">
    <source>
        <dbReference type="ARBA" id="ARBA00022839"/>
    </source>
</evidence>
<dbReference type="PANTHER" id="PTHR13620:SF109">
    <property type="entry name" value="3'-5' EXONUCLEASE"/>
    <property type="match status" value="1"/>
</dbReference>
<evidence type="ECO:0000259" key="8">
    <source>
        <dbReference type="SMART" id="SM00474"/>
    </source>
</evidence>
<dbReference type="InterPro" id="IPR051132">
    <property type="entry name" value="3-5_Exonuclease_domain"/>
</dbReference>
<dbReference type="SMART" id="SM00474">
    <property type="entry name" value="35EXOc"/>
    <property type="match status" value="1"/>
</dbReference>
<keyword evidence="11" id="KW-1185">Reference proteome</keyword>
<keyword evidence="3" id="KW-0378">Hydrolase</keyword>
<keyword evidence="2" id="KW-0479">Metal-binding</keyword>
<dbReference type="Pfam" id="PF01612">
    <property type="entry name" value="DNA_pol_A_exo1"/>
    <property type="match status" value="1"/>
</dbReference>
<dbReference type="CDD" id="cd06141">
    <property type="entry name" value="WRN_exo"/>
    <property type="match status" value="1"/>
</dbReference>
<evidence type="ECO:0000313" key="12">
    <source>
        <dbReference type="Proteomes" id="UP000472839"/>
    </source>
</evidence>
<keyword evidence="1" id="KW-0540">Nuclease</keyword>
<dbReference type="InterPro" id="IPR012337">
    <property type="entry name" value="RNaseH-like_sf"/>
</dbReference>
<dbReference type="SUPFAM" id="SSF53098">
    <property type="entry name" value="Ribonuclease H-like"/>
    <property type="match status" value="1"/>
</dbReference>
<evidence type="ECO:0000256" key="5">
    <source>
        <dbReference type="ARBA" id="ARBA00022842"/>
    </source>
</evidence>
<accession>A0A6L4WWB0</accession>
<sequence>MISGDFLKIDISESFINKSRVNLIKKICGNKAGEELEKAVSNAFENIADSLDEKTYKLIDFITKLDNINTHTDENLPNYTLKNKNVHVIKDEKSLNEAVSSLNNSKILGFDTEQKPIFQKGVPPSPIAIIQMSNASDCYLFQVHLIKNIKPLLDILTNRNIVKVGIGLDGDNSALYKEFRIRPKCCIDFGSLFKSKMAYPNDIGAKKSVLLFLNKNLQKSKKISRSNWENINLTDTQVKYASEDASCVYDVFCNMLTTYPFLIQILPSWFEERYNKNEYRELIKI</sequence>
<keyword evidence="4" id="KW-0269">Exonuclease</keyword>
<proteinExistence type="predicted"/>
<organism evidence="10 12">
    <name type="scientific">Poseidonibacter ostreae</name>
    <dbReference type="NCBI Taxonomy" id="2654171"/>
    <lineage>
        <taxon>Bacteria</taxon>
        <taxon>Pseudomonadati</taxon>
        <taxon>Campylobacterota</taxon>
        <taxon>Epsilonproteobacteria</taxon>
        <taxon>Campylobacterales</taxon>
        <taxon>Arcobacteraceae</taxon>
        <taxon>Poseidonibacter</taxon>
    </lineage>
</organism>
<dbReference type="EMBL" id="WFKK01000003">
    <property type="protein sequence ID" value="KAB7890815.1"/>
    <property type="molecule type" value="Genomic_DNA"/>
</dbReference>
<evidence type="ECO:0000256" key="3">
    <source>
        <dbReference type="ARBA" id="ARBA00022801"/>
    </source>
</evidence>
<dbReference type="InterPro" id="IPR036397">
    <property type="entry name" value="RNaseH_sf"/>
</dbReference>
<dbReference type="GO" id="GO:0006139">
    <property type="term" value="P:nucleobase-containing compound metabolic process"/>
    <property type="evidence" value="ECO:0007669"/>
    <property type="project" value="InterPro"/>
</dbReference>
<dbReference type="Proteomes" id="UP000461010">
    <property type="component" value="Unassembled WGS sequence"/>
</dbReference>
<keyword evidence="5" id="KW-0460">Magnesium</keyword>
<evidence type="ECO:0000256" key="7">
    <source>
        <dbReference type="ARBA" id="ARBA00042761"/>
    </source>
</evidence>
<comment type="caution">
    <text evidence="10">The sequence shown here is derived from an EMBL/GenBank/DDBJ whole genome shotgun (WGS) entry which is preliminary data.</text>
</comment>
<dbReference type="GO" id="GO:0008408">
    <property type="term" value="F:3'-5' exonuclease activity"/>
    <property type="evidence" value="ECO:0007669"/>
    <property type="project" value="InterPro"/>
</dbReference>
<dbReference type="Proteomes" id="UP000472839">
    <property type="component" value="Unassembled WGS sequence"/>
</dbReference>
<dbReference type="AlphaFoldDB" id="A0A6L4WWB0"/>
<evidence type="ECO:0000256" key="1">
    <source>
        <dbReference type="ARBA" id="ARBA00022722"/>
    </source>
</evidence>
<dbReference type="EMBL" id="WFKJ01000026">
    <property type="protein sequence ID" value="KAB7890235.1"/>
    <property type="molecule type" value="Genomic_DNA"/>
</dbReference>
<evidence type="ECO:0000256" key="2">
    <source>
        <dbReference type="ARBA" id="ARBA00022723"/>
    </source>
</evidence>
<evidence type="ECO:0000313" key="9">
    <source>
        <dbReference type="EMBL" id="KAB7890235.1"/>
    </source>
</evidence>
<reference evidence="11 12" key="1">
    <citation type="submission" date="2019-10" db="EMBL/GenBank/DDBJ databases">
        <title>Poseidonibacter ostreae sp. nov., isolated from the gut of the Ostrea denselamellosa.</title>
        <authorList>
            <person name="Choi A."/>
        </authorList>
    </citation>
    <scope>NUCLEOTIDE SEQUENCE [LARGE SCALE GENOMIC DNA]</scope>
    <source>
        <strain evidence="10 12">SJOD-M-33</strain>
        <strain evidence="9 11">SJOD-M-5</strain>
    </source>
</reference>
<feature type="domain" description="3'-5' exonuclease" evidence="8">
    <location>
        <begin position="86"/>
        <end position="260"/>
    </location>
</feature>
<evidence type="ECO:0000313" key="11">
    <source>
        <dbReference type="Proteomes" id="UP000461010"/>
    </source>
</evidence>
<dbReference type="GO" id="GO:0003676">
    <property type="term" value="F:nucleic acid binding"/>
    <property type="evidence" value="ECO:0007669"/>
    <property type="project" value="InterPro"/>
</dbReference>
<evidence type="ECO:0000313" key="10">
    <source>
        <dbReference type="EMBL" id="KAB7890815.1"/>
    </source>
</evidence>
<dbReference type="Gene3D" id="3.30.420.10">
    <property type="entry name" value="Ribonuclease H-like superfamily/Ribonuclease H"/>
    <property type="match status" value="1"/>
</dbReference>
<dbReference type="PANTHER" id="PTHR13620">
    <property type="entry name" value="3-5 EXONUCLEASE"/>
    <property type="match status" value="1"/>
</dbReference>
<protein>
    <recommendedName>
        <fullName evidence="6">3'-5' exonuclease</fullName>
    </recommendedName>
    <alternativeName>
        <fullName evidence="7">Werner Syndrome-like exonuclease</fullName>
    </alternativeName>
</protein>
<dbReference type="InterPro" id="IPR002562">
    <property type="entry name" value="3'-5'_exonuclease_dom"/>
</dbReference>
<name>A0A6L4WWB0_9BACT</name>
<evidence type="ECO:0000256" key="6">
    <source>
        <dbReference type="ARBA" id="ARBA00040531"/>
    </source>
</evidence>